<dbReference type="InterPro" id="IPR045455">
    <property type="entry name" value="NrS-1_pol-like_helicase"/>
</dbReference>
<protein>
    <submittedName>
        <fullName evidence="5">Phage/plasmid primase, P4 family</fullName>
    </submittedName>
</protein>
<gene>
    <name evidence="5" type="ORF">RW095_24565</name>
</gene>
<name>A0ABZ0EVL4_9BURK</name>
<dbReference type="InterPro" id="IPR014015">
    <property type="entry name" value="Helicase_SF3_DNA-vir"/>
</dbReference>
<dbReference type="PANTHER" id="PTHR35372:SF2">
    <property type="entry name" value="SF3 HELICASE DOMAIN-CONTAINING PROTEIN"/>
    <property type="match status" value="1"/>
</dbReference>
<dbReference type="Pfam" id="PF19263">
    <property type="entry name" value="DUF5906"/>
    <property type="match status" value="1"/>
</dbReference>
<dbReference type="InterPro" id="IPR006500">
    <property type="entry name" value="Helicase_put_C_phage/plasmid"/>
</dbReference>
<dbReference type="RefSeq" id="WP_317022663.1">
    <property type="nucleotide sequence ID" value="NZ_CP136513.1"/>
</dbReference>
<proteinExistence type="predicted"/>
<evidence type="ECO:0000256" key="2">
    <source>
        <dbReference type="ARBA" id="ARBA00022801"/>
    </source>
</evidence>
<evidence type="ECO:0000259" key="4">
    <source>
        <dbReference type="PROSITE" id="PS51206"/>
    </source>
</evidence>
<dbReference type="SUPFAM" id="SSF52540">
    <property type="entry name" value="P-loop containing nucleoside triphosphate hydrolases"/>
    <property type="match status" value="1"/>
</dbReference>
<evidence type="ECO:0000256" key="1">
    <source>
        <dbReference type="ARBA" id="ARBA00022741"/>
    </source>
</evidence>
<dbReference type="Pfam" id="PF08706">
    <property type="entry name" value="D5_N"/>
    <property type="match status" value="1"/>
</dbReference>
<sequence length="398" mass="43892">MCPHLQKAKFKQAATVYGSAARIKALLDMASSEAGMSVANPGEFDGDGLLLGAPNGVVDLRTGDLLEAKASMLISRQVAVPYDADAGSPALFLKTLDAIFEGNAEIEYIQRAGGYILTGSVALEKLFFFFGRGANGKTMLANVMQMLMGDYAITIQSALLTKGGNNNNEIERGVARLPGVRLAVANEVGTNDVWADARVKELTSNAPINGRPMYGEQFQFAPAHKVLICGNYKPRTNDLSDGWQRRMEPVPFNRKFEEHEREYSLDARLVREEVSAILRWFVEGWLKLQRSIEAKEKDALRTPEIVRRAKADYLEENDNLAIWVDEACSTGRGFSFLVTRAHEAFHAFFDRPIGALLARGAFTDRLATMGFVKAKRKEGWVHLGIGPKINPDSGFDDL</sequence>
<dbReference type="NCBIfam" id="TIGR01613">
    <property type="entry name" value="primase_Cterm"/>
    <property type="match status" value="1"/>
</dbReference>
<dbReference type="Gene3D" id="3.40.50.300">
    <property type="entry name" value="P-loop containing nucleotide triphosphate hydrolases"/>
    <property type="match status" value="1"/>
</dbReference>
<organism evidence="5 6">
    <name type="scientific">Paraburkholderia kirstenboschensis</name>
    <dbReference type="NCBI Taxonomy" id="1245436"/>
    <lineage>
        <taxon>Bacteria</taxon>
        <taxon>Pseudomonadati</taxon>
        <taxon>Pseudomonadota</taxon>
        <taxon>Betaproteobacteria</taxon>
        <taxon>Burkholderiales</taxon>
        <taxon>Burkholderiaceae</taxon>
        <taxon>Paraburkholderia</taxon>
    </lineage>
</organism>
<keyword evidence="3" id="KW-0067">ATP-binding</keyword>
<evidence type="ECO:0000313" key="5">
    <source>
        <dbReference type="EMBL" id="WOD20759.1"/>
    </source>
</evidence>
<dbReference type="InterPro" id="IPR027417">
    <property type="entry name" value="P-loop_NTPase"/>
</dbReference>
<keyword evidence="1" id="KW-0547">Nucleotide-binding</keyword>
<dbReference type="EMBL" id="CP136513">
    <property type="protein sequence ID" value="WOD20759.1"/>
    <property type="molecule type" value="Genomic_DNA"/>
</dbReference>
<feature type="domain" description="SF3 helicase" evidence="4">
    <location>
        <begin position="104"/>
        <end position="265"/>
    </location>
</feature>
<dbReference type="InterPro" id="IPR051620">
    <property type="entry name" value="ORF904-like_C"/>
</dbReference>
<keyword evidence="6" id="KW-1185">Reference proteome</keyword>
<keyword evidence="2" id="KW-0378">Hydrolase</keyword>
<reference evidence="5 6" key="1">
    <citation type="submission" date="2023-10" db="EMBL/GenBank/DDBJ databases">
        <title>Surface-active antibiotics is a multifunctional adaptation for post-fire microbes.</title>
        <authorList>
            <person name="Liu M.D."/>
            <person name="Du Y."/>
            <person name="Koupaei S.K."/>
            <person name="Kim N.R."/>
            <person name="Zhang W."/>
            <person name="Traxler M.F."/>
        </authorList>
    </citation>
    <scope>NUCLEOTIDE SEQUENCE [LARGE SCALE GENOMIC DNA]</scope>
    <source>
        <strain evidence="5 6">F3</strain>
    </source>
</reference>
<evidence type="ECO:0000256" key="3">
    <source>
        <dbReference type="ARBA" id="ARBA00022840"/>
    </source>
</evidence>
<dbReference type="PROSITE" id="PS51206">
    <property type="entry name" value="SF3_HELICASE_1"/>
    <property type="match status" value="1"/>
</dbReference>
<dbReference type="InterPro" id="IPR014818">
    <property type="entry name" value="Phage/plasmid_primase_P4_C"/>
</dbReference>
<evidence type="ECO:0000313" key="6">
    <source>
        <dbReference type="Proteomes" id="UP001302652"/>
    </source>
</evidence>
<dbReference type="Proteomes" id="UP001302652">
    <property type="component" value="Chromosome 1"/>
</dbReference>
<accession>A0ABZ0EVL4</accession>
<dbReference type="PANTHER" id="PTHR35372">
    <property type="entry name" value="ATP BINDING PROTEIN-RELATED"/>
    <property type="match status" value="1"/>
</dbReference>